<keyword evidence="3" id="KW-1185">Reference proteome</keyword>
<organism evidence="2 3">
    <name type="scientific">Mucilaginibacter myungsuensis</name>
    <dbReference type="NCBI Taxonomy" id="649104"/>
    <lineage>
        <taxon>Bacteria</taxon>
        <taxon>Pseudomonadati</taxon>
        <taxon>Bacteroidota</taxon>
        <taxon>Sphingobacteriia</taxon>
        <taxon>Sphingobacteriales</taxon>
        <taxon>Sphingobacteriaceae</taxon>
        <taxon>Mucilaginibacter</taxon>
    </lineage>
</organism>
<dbReference type="Proteomes" id="UP000622475">
    <property type="component" value="Unassembled WGS sequence"/>
</dbReference>
<reference evidence="2" key="1">
    <citation type="submission" date="2020-10" db="EMBL/GenBank/DDBJ databases">
        <title>Mucilaginibacter mali sp. nov., isolated from rhizosphere soil of apple orchard.</title>
        <authorList>
            <person name="Lee J.-S."/>
            <person name="Kim H.S."/>
            <person name="Kim J.-S."/>
        </authorList>
    </citation>
    <scope>NUCLEOTIDE SEQUENCE</scope>
    <source>
        <strain evidence="2">KCTC 22746</strain>
    </source>
</reference>
<accession>A0A929KVX9</accession>
<proteinExistence type="predicted"/>
<feature type="transmembrane region" description="Helical" evidence="1">
    <location>
        <begin position="310"/>
        <end position="333"/>
    </location>
</feature>
<evidence type="ECO:0000256" key="1">
    <source>
        <dbReference type="SAM" id="Phobius"/>
    </source>
</evidence>
<dbReference type="EMBL" id="JADFFL010000003">
    <property type="protein sequence ID" value="MBE9662142.1"/>
    <property type="molecule type" value="Genomic_DNA"/>
</dbReference>
<evidence type="ECO:0000313" key="2">
    <source>
        <dbReference type="EMBL" id="MBE9662142.1"/>
    </source>
</evidence>
<name>A0A929KVX9_9SPHI</name>
<evidence type="ECO:0000313" key="3">
    <source>
        <dbReference type="Proteomes" id="UP000622475"/>
    </source>
</evidence>
<keyword evidence="1" id="KW-0812">Transmembrane</keyword>
<protein>
    <submittedName>
        <fullName evidence="2">Uncharacterized protein</fullName>
    </submittedName>
</protein>
<gene>
    <name evidence="2" type="ORF">IRJ16_09620</name>
</gene>
<dbReference type="AlphaFoldDB" id="A0A929KVX9"/>
<sequence length="411" mass="48063">MHNENELPDLIKVWDLIQASHLSDISIQQEIVEFKFSDDTSLQTIIDAFDSTATIVDQGSTFFSINRIDNAKGIIFFKNEKNLFTFLNTNDAFIATHNFFVLNYKNHYLHYDHFTEKLTSNLPSEFISDVLNHHISYTKLLKLFKANIPRLVELDRFSGNQNELVILSKGNENFITGIRYSEIDESIFSSAYLRIPLEELQLKLINDEWISSFKNFLCEYMEAQNEVQRNFATLYKNLTYILNQTNKNYHIFISRFSFDKIRKQFKAEKSSYFENLSNAQDKISAQIISIPISLGASIFSFYQLSSNYKTILLIYAAIGIYSFFIILVVSTYLKDINKLATDVNQERKNLETYYPDMIGDFSNDFDFMKSKRRQIRFIGWAIIVALIITLVMISYYVITFKVDEKDLTKFL</sequence>
<comment type="caution">
    <text evidence="2">The sequence shown here is derived from an EMBL/GenBank/DDBJ whole genome shotgun (WGS) entry which is preliminary data.</text>
</comment>
<feature type="transmembrane region" description="Helical" evidence="1">
    <location>
        <begin position="377"/>
        <end position="398"/>
    </location>
</feature>
<keyword evidence="1" id="KW-1133">Transmembrane helix</keyword>
<keyword evidence="1" id="KW-0472">Membrane</keyword>
<dbReference type="RefSeq" id="WP_194111332.1">
    <property type="nucleotide sequence ID" value="NZ_JADFFL010000003.1"/>
</dbReference>